<feature type="chain" id="PRO_5045777965" description="SnoaL-like domain-containing protein" evidence="2">
    <location>
        <begin position="21"/>
        <end position="326"/>
    </location>
</feature>
<feature type="compositionally biased region" description="Polar residues" evidence="1">
    <location>
        <begin position="308"/>
        <end position="326"/>
    </location>
</feature>
<organism evidence="4 5">
    <name type="scientific">Neorhodopirellula lusitana</name>
    <dbReference type="NCBI Taxonomy" id="445327"/>
    <lineage>
        <taxon>Bacteria</taxon>
        <taxon>Pseudomonadati</taxon>
        <taxon>Planctomycetota</taxon>
        <taxon>Planctomycetia</taxon>
        <taxon>Pirellulales</taxon>
        <taxon>Pirellulaceae</taxon>
        <taxon>Neorhodopirellula</taxon>
    </lineage>
</organism>
<dbReference type="Proteomes" id="UP001158067">
    <property type="component" value="Unassembled WGS sequence"/>
</dbReference>
<protein>
    <recommendedName>
        <fullName evidence="3">SnoaL-like domain-containing protein</fullName>
    </recommendedName>
</protein>
<sequence>MYRFTASCLLLVLLHSPVFADETAIRTFVQQYAADFNAKNASELTQKWVVDGQYRDLSSGLVWTGRDEIAKQLEIVLSGAITPRLQVTIDAVRMIGESAARVEGTNTIELAVEDAASGMVDQFEFVALVVLEDGSWRFNNIDERAIGDAAQEDEAAVDRKDFTASLSQLAWLQGEWRDDIEGVNVTTSVRALPGGQFLLRVFSREIEDAEPLVGFQVIGHDPNADQIRSWSFFGDGSFGEGEWQVGDEETTAMVQSRLTSAEGVRSAGTYVIRQVDDNTLNVKLFGRSLAGEPLPNGVPVTVVRVDSSENGSSEPTIQTQPIGSGE</sequence>
<evidence type="ECO:0000259" key="3">
    <source>
        <dbReference type="Pfam" id="PF13577"/>
    </source>
</evidence>
<evidence type="ECO:0000313" key="4">
    <source>
        <dbReference type="EMBL" id="SMP42520.1"/>
    </source>
</evidence>
<evidence type="ECO:0000313" key="5">
    <source>
        <dbReference type="Proteomes" id="UP001158067"/>
    </source>
</evidence>
<dbReference type="RefSeq" id="WP_283430979.1">
    <property type="nucleotide sequence ID" value="NZ_FXUG01000001.1"/>
</dbReference>
<dbReference type="InterPro" id="IPR037401">
    <property type="entry name" value="SnoaL-like"/>
</dbReference>
<dbReference type="Pfam" id="PF13577">
    <property type="entry name" value="SnoaL_4"/>
    <property type="match status" value="1"/>
</dbReference>
<gene>
    <name evidence="4" type="ORF">SAMN06265222_101795</name>
</gene>
<name>A0ABY1PQD5_9BACT</name>
<evidence type="ECO:0000256" key="2">
    <source>
        <dbReference type="SAM" id="SignalP"/>
    </source>
</evidence>
<feature type="region of interest" description="Disordered" evidence="1">
    <location>
        <begin position="306"/>
        <end position="326"/>
    </location>
</feature>
<evidence type="ECO:0000256" key="1">
    <source>
        <dbReference type="SAM" id="MobiDB-lite"/>
    </source>
</evidence>
<comment type="caution">
    <text evidence="4">The sequence shown here is derived from an EMBL/GenBank/DDBJ whole genome shotgun (WGS) entry which is preliminary data.</text>
</comment>
<reference evidence="4 5" key="1">
    <citation type="submission" date="2017-05" db="EMBL/GenBank/DDBJ databases">
        <authorList>
            <person name="Varghese N."/>
            <person name="Submissions S."/>
        </authorList>
    </citation>
    <scope>NUCLEOTIDE SEQUENCE [LARGE SCALE GENOMIC DNA]</scope>
    <source>
        <strain evidence="4 5">DSM 25457</strain>
    </source>
</reference>
<feature type="signal peptide" evidence="2">
    <location>
        <begin position="1"/>
        <end position="20"/>
    </location>
</feature>
<proteinExistence type="predicted"/>
<feature type="domain" description="SnoaL-like" evidence="3">
    <location>
        <begin position="20"/>
        <end position="140"/>
    </location>
</feature>
<dbReference type="Gene3D" id="3.10.450.50">
    <property type="match status" value="1"/>
</dbReference>
<dbReference type="InterPro" id="IPR032710">
    <property type="entry name" value="NTF2-like_dom_sf"/>
</dbReference>
<dbReference type="InterPro" id="IPR011944">
    <property type="entry name" value="Steroid_delta5-4_isomerase"/>
</dbReference>
<dbReference type="SUPFAM" id="SSF54427">
    <property type="entry name" value="NTF2-like"/>
    <property type="match status" value="1"/>
</dbReference>
<keyword evidence="5" id="KW-1185">Reference proteome</keyword>
<dbReference type="NCBIfam" id="TIGR02246">
    <property type="entry name" value="SgcJ/EcaC family oxidoreductase"/>
    <property type="match status" value="1"/>
</dbReference>
<accession>A0ABY1PQD5</accession>
<keyword evidence="2" id="KW-0732">Signal</keyword>
<dbReference type="EMBL" id="FXUG01000001">
    <property type="protein sequence ID" value="SMP42520.1"/>
    <property type="molecule type" value="Genomic_DNA"/>
</dbReference>